<accession>A0A3A8AZX6</accession>
<reference evidence="1 2" key="1">
    <citation type="submission" date="2018-09" db="EMBL/GenBank/DDBJ databases">
        <title>Roseovarius spongiae sp. nov., isolated from a marine sponge.</title>
        <authorList>
            <person name="Zhuang L."/>
            <person name="Luo L."/>
        </authorList>
    </citation>
    <scope>NUCLEOTIDE SEQUENCE [LARGE SCALE GENOMIC DNA]</scope>
    <source>
        <strain evidence="1 2">HN-E21</strain>
    </source>
</reference>
<dbReference type="EMBL" id="RAPE01000001">
    <property type="protein sequence ID" value="RKF17229.1"/>
    <property type="molecule type" value="Genomic_DNA"/>
</dbReference>
<proteinExistence type="predicted"/>
<keyword evidence="2" id="KW-1185">Reference proteome</keyword>
<comment type="caution">
    <text evidence="1">The sequence shown here is derived from an EMBL/GenBank/DDBJ whole genome shotgun (WGS) entry which is preliminary data.</text>
</comment>
<evidence type="ECO:0000313" key="2">
    <source>
        <dbReference type="Proteomes" id="UP000281128"/>
    </source>
</evidence>
<name>A0A3A8AZX6_9RHOB</name>
<organism evidence="1 2">
    <name type="scientific">Roseovarius spongiae</name>
    <dbReference type="NCBI Taxonomy" id="2320272"/>
    <lineage>
        <taxon>Bacteria</taxon>
        <taxon>Pseudomonadati</taxon>
        <taxon>Pseudomonadota</taxon>
        <taxon>Alphaproteobacteria</taxon>
        <taxon>Rhodobacterales</taxon>
        <taxon>Roseobacteraceae</taxon>
        <taxon>Roseovarius</taxon>
    </lineage>
</organism>
<protein>
    <submittedName>
        <fullName evidence="1">Uncharacterized protein</fullName>
    </submittedName>
</protein>
<dbReference type="AlphaFoldDB" id="A0A3A8AZX6"/>
<sequence>MSRPVGGISIRCSSRRRRG</sequence>
<gene>
    <name evidence="1" type="ORF">D6850_02005</name>
</gene>
<evidence type="ECO:0000313" key="1">
    <source>
        <dbReference type="EMBL" id="RKF17229.1"/>
    </source>
</evidence>
<dbReference type="Proteomes" id="UP000281128">
    <property type="component" value="Unassembled WGS sequence"/>
</dbReference>